<dbReference type="PANTHER" id="PTHR43308">
    <property type="entry name" value="OUTER MEMBRANE PROTEIN ALPHA-RELATED"/>
    <property type="match status" value="1"/>
</dbReference>
<dbReference type="EMBL" id="SSOB01000060">
    <property type="protein sequence ID" value="THF73218.1"/>
    <property type="molecule type" value="Genomic_DNA"/>
</dbReference>
<reference evidence="4 5" key="1">
    <citation type="submission" date="2019-04" db="EMBL/GenBank/DDBJ databases">
        <title>Cohnella sp. nov. isolated from preserved vegetables.</title>
        <authorList>
            <person name="Lin S.-Y."/>
            <person name="Hung M.-H."/>
            <person name="Young C.-C."/>
        </authorList>
    </citation>
    <scope>NUCLEOTIDE SEQUENCE [LARGE SCALE GENOMIC DNA]</scope>
    <source>
        <strain evidence="4 5">CC-MHH1044</strain>
    </source>
</reference>
<protein>
    <recommendedName>
        <fullName evidence="3">SLH domain-containing protein</fullName>
    </recommendedName>
</protein>
<evidence type="ECO:0000313" key="4">
    <source>
        <dbReference type="EMBL" id="THF73218.1"/>
    </source>
</evidence>
<feature type="signal peptide" evidence="2">
    <location>
        <begin position="1"/>
        <end position="25"/>
    </location>
</feature>
<comment type="subcellular location">
    <subcellularLocation>
        <location evidence="1">Cell envelope</location>
    </subcellularLocation>
</comment>
<dbReference type="InterPro" id="IPR051465">
    <property type="entry name" value="Cell_Envelope_Struct_Comp"/>
</dbReference>
<dbReference type="OrthoDB" id="9802993at2"/>
<dbReference type="InterPro" id="IPR042229">
    <property type="entry name" value="Listeria/Bacterioides_rpt_sf"/>
</dbReference>
<keyword evidence="5" id="KW-1185">Reference proteome</keyword>
<accession>A0A4S4BFT1</accession>
<feature type="domain" description="SLH" evidence="3">
    <location>
        <begin position="1744"/>
        <end position="1807"/>
    </location>
</feature>
<dbReference type="NCBIfam" id="TIGR02543">
    <property type="entry name" value="List_Bact_rpt"/>
    <property type="match status" value="14"/>
</dbReference>
<proteinExistence type="predicted"/>
<dbReference type="GO" id="GO:0030313">
    <property type="term" value="C:cell envelope"/>
    <property type="evidence" value="ECO:0007669"/>
    <property type="project" value="UniProtKB-SubCell"/>
</dbReference>
<gene>
    <name evidence="4" type="ORF">E6C55_30185</name>
</gene>
<dbReference type="SUPFAM" id="SSF89372">
    <property type="entry name" value="Fucose-specific lectin"/>
    <property type="match status" value="1"/>
</dbReference>
<sequence>MIRMWKKTGMMILAMLMLISGSSEWFTSGGGHVYAEGEGWMTVGNAGFSAGSVRYNSMVVDHGIVYVAYRDIQNSNKATVMKYDGTSWETVGNAGFSPGDADYTSLYMDNGTLYIAFMGDGSSNKATVMTFNGTSWETVGNAGFSAYVASYTSLYVDNGTPYVAYVDAGNSSKVTVMKYNGTDWETVGNAGFANAGFSTGTASYISLQVDGGIPYVAFVGNVGGLAKPFVMKYNETSDSWNEVGTTQAAAGPNHQYTSLYVKGGILYLAYKDGWNSNKATVEKYDDTSTSASTGWETVGDAGFSAGSALFTSLFVDNGTPYLAYRDGGYSNTATVKKYNETNASWETVGNAGFSAGLANYISLYVEGGTPYVAYSDNIQAKATVMKLARPTVTFVSNGGTAVASQTVSYGSTASEPTPAPTKPGHTFGGWYANSGLTTAFNFATAITGDTTLYAKWTPNSYTVSFNVDGGSAVANQTVSYLGMASEPTPAPTKPGHTFGGWYADEELTTAFDFAAPITGDTPVYAKWTANSYTVSFNVDGGTAVADQTVSYGGTAGEPMPAPTKPGHTFGGWYANEELTTSFDFAAPITGDTPVYAKWTPNSYTVSFNVDGGTAVADQTVSYGGTAGEPMPAPTKPGHTFGGWYANEELTTSFDFATPITGDTPVYAKWTPNSYTVSFNVDGGTAVANQTVSYGGTATEPTAPTKPGHTFGGWYANEELTTSFDFAAPITGDTPVYAKWTANSYTVSFNVDGGTAVANQTVSYGGTATEPTAPTKPGHTFGGWYVNEELTTSFDFAAPITGDTPVYAKWTPNSYTVSFNVDGGTAVANQTVSYLGTASEPTPDPTKPGHTFGGWYVNEELTTSFDFAAPITDDTPVYAKWTPNSYTVSFNVDGGTAVANQTVSYLGMASEPTPDPTKPGHTFGGWYANEELTTSFDFATPITGDTPVYAKWTPNNYTVSFNVDGGTAVASQTVSYLGMASEPTPDPTKPGHTFGGWYVNEELTTSFDFAAPITDDTPVYAKWTPNSYTVSFNVDGGTAVANQTVSYLGMASEPTPDPTKPGHTFGGWYANEELTTSFDFATPITGDTPVYAKWTPNNYTVSFNVDGGSAVASQTVSYLGMASEPTPDPTKPGHTFGGWYANEELTTSFDFAAPITDDTPVYAKWTPNSYTVSFNVDGGTAVANQTVSYGGTASEPTPDPTKPGHTFGGWYADEELTTSFDFAAPITGDTPVYAKWTSNSYTVSFNVDGGTAVADQTVSYGGTAGEPMPAPTKPGHTFGGWYADSDLTAAYTFDTAITGDVMLYAKWTTSTVTATTYTVTYSGNRATSGSVPVDNDKYEEGDTVTVLDNTGSLMRTGYIFSGWNTAADDSDHRYSAGATFLMGTADVTLYAKWEVKKNGSTPTDSASASKYEIIPANVESVGGLVVAIVNIIRMTDASGRKTDQIALPVELASKAVQQLTAEGSDLARIVIPDPNDEVAELTFSISAKSARLLAGGGIGMEIDTDNVLIRIPSTSLQGTADDLFFRVVPIKAEDERKEIEQRAKTDEFVLEEAVSGGIEVIGRPMTIETNMPSLPVTLVLPLSNASLNEGQASEWSVFIEHSDGTKELVAGDIVAYDATGMSGIEFTTSKFSTFTVIQMKSESTDEEHGAYIFGFPNGTFGPERTMTRAEMATILARLFVVNGRQASVTFTDIASGYWAKDAIDKVTATGMMSGYPDGRFKPEAPITRAEMAAILVRLPVTNVRGSVEDFVDIDGHWAEAAIKRAAASGIVNGYVDGTFRPDRTLTRAEAVTILNRLLGRGPLYGTVPKWTDVPESYWAYGQIQEASIVHSYVERPTGEEE</sequence>
<name>A0A4S4BFT1_9BACL</name>
<feature type="chain" id="PRO_5039181413" description="SLH domain-containing protein" evidence="2">
    <location>
        <begin position="26"/>
        <end position="1840"/>
    </location>
</feature>
<organism evidence="4 5">
    <name type="scientific">Cohnella fermenti</name>
    <dbReference type="NCBI Taxonomy" id="2565925"/>
    <lineage>
        <taxon>Bacteria</taxon>
        <taxon>Bacillati</taxon>
        <taxon>Bacillota</taxon>
        <taxon>Bacilli</taxon>
        <taxon>Bacillales</taxon>
        <taxon>Paenibacillaceae</taxon>
        <taxon>Cohnella</taxon>
    </lineage>
</organism>
<dbReference type="InterPro" id="IPR001119">
    <property type="entry name" value="SLH_dom"/>
</dbReference>
<evidence type="ECO:0000256" key="2">
    <source>
        <dbReference type="SAM" id="SignalP"/>
    </source>
</evidence>
<evidence type="ECO:0000256" key="1">
    <source>
        <dbReference type="ARBA" id="ARBA00004196"/>
    </source>
</evidence>
<comment type="caution">
    <text evidence="4">The sequence shown here is derived from an EMBL/GenBank/DDBJ whole genome shotgun (WGS) entry which is preliminary data.</text>
</comment>
<dbReference type="Pfam" id="PF09479">
    <property type="entry name" value="Flg_new"/>
    <property type="match status" value="14"/>
</dbReference>
<dbReference type="Gene3D" id="2.60.40.4270">
    <property type="entry name" value="Listeria-Bacteroides repeat domain"/>
    <property type="match status" value="14"/>
</dbReference>
<dbReference type="Proteomes" id="UP000310636">
    <property type="component" value="Unassembled WGS sequence"/>
</dbReference>
<evidence type="ECO:0000313" key="5">
    <source>
        <dbReference type="Proteomes" id="UP000310636"/>
    </source>
</evidence>
<feature type="domain" description="SLH" evidence="3">
    <location>
        <begin position="1685"/>
        <end position="1743"/>
    </location>
</feature>
<keyword evidence="2" id="KW-0732">Signal</keyword>
<dbReference type="Pfam" id="PF00395">
    <property type="entry name" value="SLH"/>
    <property type="match status" value="3"/>
</dbReference>
<dbReference type="InterPro" id="IPR013378">
    <property type="entry name" value="InlB-like_B-rpt"/>
</dbReference>
<evidence type="ECO:0000259" key="3">
    <source>
        <dbReference type="PROSITE" id="PS51272"/>
    </source>
</evidence>
<dbReference type="PROSITE" id="PS51272">
    <property type="entry name" value="SLH"/>
    <property type="match status" value="2"/>
</dbReference>